<dbReference type="EMBL" id="CM029039">
    <property type="protein sequence ID" value="KAG2640842.1"/>
    <property type="molecule type" value="Genomic_DNA"/>
</dbReference>
<evidence type="ECO:0000259" key="2">
    <source>
        <dbReference type="Pfam" id="PF14303"/>
    </source>
</evidence>
<dbReference type="PANTHER" id="PTHR45125:SF28">
    <property type="entry name" value="OS02G0603500 PROTEIN"/>
    <property type="match status" value="1"/>
</dbReference>
<feature type="compositionally biased region" description="Basic and acidic residues" evidence="1">
    <location>
        <begin position="43"/>
        <end position="52"/>
    </location>
</feature>
<feature type="region of interest" description="Disordered" evidence="1">
    <location>
        <begin position="96"/>
        <end position="147"/>
    </location>
</feature>
<accession>A0A8T0VXH7</accession>
<name>A0A8T0VXH7_PANVG</name>
<evidence type="ECO:0000313" key="3">
    <source>
        <dbReference type="EMBL" id="KAG2640842.1"/>
    </source>
</evidence>
<keyword evidence="4" id="KW-1185">Reference proteome</keyword>
<dbReference type="Pfam" id="PF14303">
    <property type="entry name" value="NAM-associated"/>
    <property type="match status" value="1"/>
</dbReference>
<evidence type="ECO:0000313" key="4">
    <source>
        <dbReference type="Proteomes" id="UP000823388"/>
    </source>
</evidence>
<comment type="caution">
    <text evidence="3">The sequence shown here is derived from an EMBL/GenBank/DDBJ whole genome shotgun (WGS) entry which is preliminary data.</text>
</comment>
<dbReference type="InterPro" id="IPR029466">
    <property type="entry name" value="NAM-associated_C"/>
</dbReference>
<feature type="compositionally biased region" description="Polar residues" evidence="1">
    <location>
        <begin position="138"/>
        <end position="147"/>
    </location>
</feature>
<reference evidence="3" key="1">
    <citation type="submission" date="2020-05" db="EMBL/GenBank/DDBJ databases">
        <title>WGS assembly of Panicum virgatum.</title>
        <authorList>
            <person name="Lovell J.T."/>
            <person name="Jenkins J."/>
            <person name="Shu S."/>
            <person name="Juenger T.E."/>
            <person name="Schmutz J."/>
        </authorList>
    </citation>
    <scope>NUCLEOTIDE SEQUENCE</scope>
    <source>
        <strain evidence="3">AP13</strain>
    </source>
</reference>
<evidence type="ECO:0000256" key="1">
    <source>
        <dbReference type="SAM" id="MobiDB-lite"/>
    </source>
</evidence>
<proteinExistence type="predicted"/>
<dbReference type="AlphaFoldDB" id="A0A8T0VXH7"/>
<gene>
    <name evidence="3" type="ORF">PVAP13_2KG122900</name>
</gene>
<feature type="domain" description="No apical meristem-associated C-terminal" evidence="2">
    <location>
        <begin position="76"/>
        <end position="240"/>
    </location>
</feature>
<protein>
    <recommendedName>
        <fullName evidence="2">No apical meristem-associated C-terminal domain-containing protein</fullName>
    </recommendedName>
</protein>
<organism evidence="3 4">
    <name type="scientific">Panicum virgatum</name>
    <name type="common">Blackwell switchgrass</name>
    <dbReference type="NCBI Taxonomy" id="38727"/>
    <lineage>
        <taxon>Eukaryota</taxon>
        <taxon>Viridiplantae</taxon>
        <taxon>Streptophyta</taxon>
        <taxon>Embryophyta</taxon>
        <taxon>Tracheophyta</taxon>
        <taxon>Spermatophyta</taxon>
        <taxon>Magnoliopsida</taxon>
        <taxon>Liliopsida</taxon>
        <taxon>Poales</taxon>
        <taxon>Poaceae</taxon>
        <taxon>PACMAD clade</taxon>
        <taxon>Panicoideae</taxon>
        <taxon>Panicodae</taxon>
        <taxon>Paniceae</taxon>
        <taxon>Panicinae</taxon>
        <taxon>Panicum</taxon>
        <taxon>Panicum sect. Hiantes</taxon>
    </lineage>
</organism>
<feature type="compositionally biased region" description="Polar residues" evidence="1">
    <location>
        <begin position="96"/>
        <end position="108"/>
    </location>
</feature>
<dbReference type="PANTHER" id="PTHR45125">
    <property type="entry name" value="F21J9.4-RELATED"/>
    <property type="match status" value="1"/>
</dbReference>
<sequence>MEDEWAAMDAGENLAIANVPTREFSYTPGIEIGERSVPAGMHDSSDMVERSKGSGTSEDDTLKDALLLYEELEGSQFRFLHCWLILRHENKWTSGLSTEPNGENSENPQLPELPNDDGTLPPRMDKPLGRDRAKKQRSGNASSQSSACLEVLQKMSMDQRASQEWHEAANKEADIEDATRAERKLQVQEEQLQISYRTLNIQERMLALQETAVEQKVMDMDTEKMAPWVRAYYVNLQKKISEKSVSGDAGGSST</sequence>
<dbReference type="Proteomes" id="UP000823388">
    <property type="component" value="Chromosome 2K"/>
</dbReference>
<feature type="region of interest" description="Disordered" evidence="1">
    <location>
        <begin position="35"/>
        <end position="59"/>
    </location>
</feature>